<evidence type="ECO:0000256" key="1">
    <source>
        <dbReference type="ARBA" id="ARBA00008857"/>
    </source>
</evidence>
<keyword evidence="2" id="KW-0229">DNA integration</keyword>
<dbReference type="Gene3D" id="1.10.150.130">
    <property type="match status" value="1"/>
</dbReference>
<dbReference type="Proteomes" id="UP000279235">
    <property type="component" value="Unassembled WGS sequence"/>
</dbReference>
<dbReference type="EMBL" id="OGTW01000010">
    <property type="protein sequence ID" value="SPB23365.1"/>
    <property type="molecule type" value="Genomic_DNA"/>
</dbReference>
<accession>A0A2X0PWG1</accession>
<reference evidence="6" key="1">
    <citation type="submission" date="2018-01" db="EMBL/GenBank/DDBJ databases">
        <authorList>
            <person name="Gaut B.S."/>
            <person name="Morton B.R."/>
            <person name="Clegg M.T."/>
            <person name="Duvall M.R."/>
        </authorList>
    </citation>
    <scope>NUCLEOTIDE SEQUENCE</scope>
    <source>
        <strain evidence="6">Lactococcus lactis</strain>
    </source>
</reference>
<evidence type="ECO:0000313" key="8">
    <source>
        <dbReference type="Proteomes" id="UP000279235"/>
    </source>
</evidence>
<feature type="domain" description="Tyr recombinase" evidence="5">
    <location>
        <begin position="172"/>
        <end position="371"/>
    </location>
</feature>
<comment type="similarity">
    <text evidence="1">Belongs to the 'phage' integrase family.</text>
</comment>
<dbReference type="InterPro" id="IPR002104">
    <property type="entry name" value="Integrase_catalytic"/>
</dbReference>
<reference evidence="8" key="2">
    <citation type="submission" date="2018-05" db="EMBL/GenBank/DDBJ databases">
        <authorList>
            <person name="Duru I."/>
        </authorList>
    </citation>
    <scope>NUCLEOTIDE SEQUENCE [LARGE SCALE GENOMIC DNA]</scope>
</reference>
<dbReference type="PROSITE" id="PS51898">
    <property type="entry name" value="TYR_RECOMBINASE"/>
    <property type="match status" value="1"/>
</dbReference>
<dbReference type="Pfam" id="PF00589">
    <property type="entry name" value="Phage_integrase"/>
    <property type="match status" value="1"/>
</dbReference>
<dbReference type="InterPro" id="IPR011010">
    <property type="entry name" value="DNA_brk_join_enz"/>
</dbReference>
<dbReference type="InterPro" id="IPR013762">
    <property type="entry name" value="Integrase-like_cat_sf"/>
</dbReference>
<evidence type="ECO:0000313" key="6">
    <source>
        <dbReference type="EMBL" id="SPB23365.1"/>
    </source>
</evidence>
<dbReference type="GO" id="GO:0006310">
    <property type="term" value="P:DNA recombination"/>
    <property type="evidence" value="ECO:0007669"/>
    <property type="project" value="UniProtKB-KW"/>
</dbReference>
<dbReference type="Gene3D" id="1.10.443.10">
    <property type="entry name" value="Intergrase catalytic core"/>
    <property type="match status" value="1"/>
</dbReference>
<dbReference type="AlphaFoldDB" id="A0A2X0PWG1"/>
<evidence type="ECO:0000256" key="4">
    <source>
        <dbReference type="ARBA" id="ARBA00023172"/>
    </source>
</evidence>
<dbReference type="PANTHER" id="PTHR30629">
    <property type="entry name" value="PROPHAGE INTEGRASE"/>
    <property type="match status" value="1"/>
</dbReference>
<evidence type="ECO:0000256" key="2">
    <source>
        <dbReference type="ARBA" id="ARBA00022908"/>
    </source>
</evidence>
<dbReference type="InterPro" id="IPR050808">
    <property type="entry name" value="Phage_Integrase"/>
</dbReference>
<evidence type="ECO:0000256" key="3">
    <source>
        <dbReference type="ARBA" id="ARBA00023125"/>
    </source>
</evidence>
<protein>
    <submittedName>
        <fullName evidence="6">Tyrosine recombinase XerD</fullName>
    </submittedName>
</protein>
<keyword evidence="3" id="KW-0238">DNA-binding</keyword>
<gene>
    <name evidence="6" type="primary">xerD_2</name>
    <name evidence="6" type="ORF">AMHIJAGA_00479</name>
</gene>
<evidence type="ECO:0000259" key="5">
    <source>
        <dbReference type="PROSITE" id="PS51898"/>
    </source>
</evidence>
<keyword evidence="4" id="KW-0233">DNA recombination</keyword>
<dbReference type="EMBL" id="OGTW02000010">
    <property type="protein sequence ID" value="SPS10559.1"/>
    <property type="molecule type" value="Genomic_DNA"/>
</dbReference>
<dbReference type="GO" id="GO:0003677">
    <property type="term" value="F:DNA binding"/>
    <property type="evidence" value="ECO:0007669"/>
    <property type="project" value="UniProtKB-KW"/>
</dbReference>
<dbReference type="CDD" id="cd01189">
    <property type="entry name" value="INT_ICEBs1_C_like"/>
    <property type="match status" value="1"/>
</dbReference>
<dbReference type="RefSeq" id="WP_095345253.1">
    <property type="nucleotide sequence ID" value="NZ_CP084189.1"/>
</dbReference>
<proteinExistence type="inferred from homology"/>
<dbReference type="PANTHER" id="PTHR30629:SF2">
    <property type="entry name" value="PROPHAGE INTEGRASE INTS-RELATED"/>
    <property type="match status" value="1"/>
</dbReference>
<sequence length="380" mass="44418">MATIRYRQRGVKKLWHYEIRDESGKSLAYQGGFKTKRMAQLVGSPIFQEIQNGSKLNPEMTLPNLYAYWLDVKINNKNLEIATFRKYSYYKNVIQENFDIPIKNIKASQYQQKMNELGEKVSYDVLQRINSVIHKSIQLAKSDKVLVDDFTLGVDLNTQKKSKLIEDKYLHSTSDIMKLQGELRQRLNYKKSVVPYVLYFLLSTGMRYGEMIALTWNDINFEDEIIHTYRRFNTSPKIWKFVAPKTNISIRDIPLNKNDIKVLKGLKKVQELSNAELEIKNKYNLVFQHYGLSHDVPSTVSSNKALRKILEDMKIRPYNLSVYGLRHTRASYLIHSGIPVDICAKVLGHTVLQFEKTYRHLLVEKRDEGFDAIRKLEILL</sequence>
<name>A0A2X0PWG1_9LACT</name>
<evidence type="ECO:0000313" key="7">
    <source>
        <dbReference type="EMBL" id="SPS10559.1"/>
    </source>
</evidence>
<organism evidence="6">
    <name type="scientific">Lactococcus lactis</name>
    <dbReference type="NCBI Taxonomy" id="1358"/>
    <lineage>
        <taxon>Bacteria</taxon>
        <taxon>Bacillati</taxon>
        <taxon>Bacillota</taxon>
        <taxon>Bacilli</taxon>
        <taxon>Lactobacillales</taxon>
        <taxon>Streptococcaceae</taxon>
        <taxon>Lactococcus</taxon>
    </lineage>
</organism>
<dbReference type="SUPFAM" id="SSF56349">
    <property type="entry name" value="DNA breaking-rejoining enzymes"/>
    <property type="match status" value="1"/>
</dbReference>
<dbReference type="InterPro" id="IPR010998">
    <property type="entry name" value="Integrase_recombinase_N"/>
</dbReference>
<dbReference type="GO" id="GO:0015074">
    <property type="term" value="P:DNA integration"/>
    <property type="evidence" value="ECO:0007669"/>
    <property type="project" value="UniProtKB-KW"/>
</dbReference>
<reference evidence="7" key="3">
    <citation type="submission" date="2018-05" db="EMBL/GenBank/DDBJ databases">
        <authorList>
            <person name="Lanie J.A."/>
            <person name="Ng W.-L."/>
            <person name="Kazmierczak K.M."/>
            <person name="Andrzejewski T.M."/>
            <person name="Davidsen T.M."/>
            <person name="Wayne K.J."/>
            <person name="Tettelin H."/>
            <person name="Glass J.I."/>
            <person name="Rusch D."/>
            <person name="Podicherti R."/>
            <person name="Tsui H.-C.T."/>
            <person name="Winkler M.E."/>
        </authorList>
    </citation>
    <scope>NUCLEOTIDE SEQUENCE</scope>
    <source>
        <strain evidence="7">Lactococcus lactis</strain>
    </source>
</reference>